<evidence type="ECO:0000313" key="3">
    <source>
        <dbReference type="Proteomes" id="UP000254879"/>
    </source>
</evidence>
<dbReference type="Proteomes" id="UP000254879">
    <property type="component" value="Unassembled WGS sequence"/>
</dbReference>
<feature type="domain" description="DnaA N-terminal" evidence="1">
    <location>
        <begin position="5"/>
        <end position="68"/>
    </location>
</feature>
<sequence>MQSIEAIWQEALQVVKKNMSKPSYDTWMKSTTAHSLEGNHFIISAPNNFVRDWLEKSYTQFIATILQEITGNTYDVQFIDGEQEEKFEYVTPKNI</sequence>
<name>A0A378MH34_LISGR</name>
<reference evidence="2 3" key="1">
    <citation type="submission" date="2018-06" db="EMBL/GenBank/DDBJ databases">
        <authorList>
            <consortium name="Pathogen Informatics"/>
            <person name="Doyle S."/>
        </authorList>
    </citation>
    <scope>NUCLEOTIDE SEQUENCE [LARGE SCALE GENOMIC DNA]</scope>
    <source>
        <strain evidence="3">NCTC 10815</strain>
    </source>
</reference>
<proteinExistence type="predicted"/>
<dbReference type="InterPro" id="IPR024633">
    <property type="entry name" value="DnaA_N_dom"/>
</dbReference>
<evidence type="ECO:0000259" key="1">
    <source>
        <dbReference type="Pfam" id="PF11638"/>
    </source>
</evidence>
<gene>
    <name evidence="2" type="primary">dnaA_1</name>
    <name evidence="2" type="ORF">NCTC10815_02045</name>
</gene>
<dbReference type="AlphaFoldDB" id="A0A378MH34"/>
<protein>
    <submittedName>
        <fullName evidence="2">Chromosomal replication initiator protein DnaA</fullName>
    </submittedName>
</protein>
<dbReference type="Pfam" id="PF11638">
    <property type="entry name" value="DnaA_N"/>
    <property type="match status" value="1"/>
</dbReference>
<accession>A0A378MH34</accession>
<dbReference type="InterPro" id="IPR038454">
    <property type="entry name" value="DnaA_N_sf"/>
</dbReference>
<dbReference type="EMBL" id="UGPG01000001">
    <property type="protein sequence ID" value="STY44692.1"/>
    <property type="molecule type" value="Genomic_DNA"/>
</dbReference>
<evidence type="ECO:0000313" key="2">
    <source>
        <dbReference type="EMBL" id="STY44692.1"/>
    </source>
</evidence>
<dbReference type="Gene3D" id="3.30.300.180">
    <property type="match status" value="1"/>
</dbReference>
<organism evidence="2 3">
    <name type="scientific">Listeria grayi</name>
    <name type="common">Listeria murrayi</name>
    <dbReference type="NCBI Taxonomy" id="1641"/>
    <lineage>
        <taxon>Bacteria</taxon>
        <taxon>Bacillati</taxon>
        <taxon>Bacillota</taxon>
        <taxon>Bacilli</taxon>
        <taxon>Bacillales</taxon>
        <taxon>Listeriaceae</taxon>
        <taxon>Listeria</taxon>
    </lineage>
</organism>